<dbReference type="InterPro" id="IPR034571">
    <property type="entry name" value="APEM9"/>
</dbReference>
<evidence type="ECO:0000313" key="2">
    <source>
        <dbReference type="EMBL" id="VFU42854.1"/>
    </source>
</evidence>
<gene>
    <name evidence="2" type="ORF">SVIM_LOCUS260624</name>
</gene>
<dbReference type="AlphaFoldDB" id="A0A6N2LRN9"/>
<proteinExistence type="predicted"/>
<dbReference type="GO" id="GO:0015919">
    <property type="term" value="P:peroxisomal membrane transport"/>
    <property type="evidence" value="ECO:0007669"/>
    <property type="project" value="InterPro"/>
</dbReference>
<organism evidence="2">
    <name type="scientific">Salix viminalis</name>
    <name type="common">Common osier</name>
    <name type="synonym">Basket willow</name>
    <dbReference type="NCBI Taxonomy" id="40686"/>
    <lineage>
        <taxon>Eukaryota</taxon>
        <taxon>Viridiplantae</taxon>
        <taxon>Streptophyta</taxon>
        <taxon>Embryophyta</taxon>
        <taxon>Tracheophyta</taxon>
        <taxon>Spermatophyta</taxon>
        <taxon>Magnoliopsida</taxon>
        <taxon>eudicotyledons</taxon>
        <taxon>Gunneridae</taxon>
        <taxon>Pentapetalae</taxon>
        <taxon>rosids</taxon>
        <taxon>fabids</taxon>
        <taxon>Malpighiales</taxon>
        <taxon>Salicaceae</taxon>
        <taxon>Saliceae</taxon>
        <taxon>Salix</taxon>
    </lineage>
</organism>
<dbReference type="EMBL" id="CAADRP010001591">
    <property type="protein sequence ID" value="VFU42854.1"/>
    <property type="molecule type" value="Genomic_DNA"/>
</dbReference>
<dbReference type="PANTHER" id="PTHR36361">
    <property type="entry name" value="PROTEIN APEM9"/>
    <property type="match status" value="1"/>
</dbReference>
<feature type="compositionally biased region" description="Basic and acidic residues" evidence="1">
    <location>
        <begin position="63"/>
        <end position="83"/>
    </location>
</feature>
<reference evidence="2" key="1">
    <citation type="submission" date="2019-03" db="EMBL/GenBank/DDBJ databases">
        <authorList>
            <person name="Mank J."/>
            <person name="Almeida P."/>
        </authorList>
    </citation>
    <scope>NUCLEOTIDE SEQUENCE</scope>
    <source>
        <strain evidence="2">78183</strain>
    </source>
</reference>
<accession>A0A6N2LRN9</accession>
<protein>
    <submittedName>
        <fullName evidence="2">Uncharacterized protein</fullName>
    </submittedName>
</protein>
<dbReference type="PANTHER" id="PTHR36361:SF1">
    <property type="entry name" value="PROTEIN APEM9"/>
    <property type="match status" value="1"/>
</dbReference>
<sequence>MVDNLSILSRIVRRQVSAAKNAIEDLWKLAFSYQVNHLAAVQPLPSTTRGGCQPGYCFKTKNKRDDDSRDKRDNRLGDEDNTE</sequence>
<evidence type="ECO:0000256" key="1">
    <source>
        <dbReference type="SAM" id="MobiDB-lite"/>
    </source>
</evidence>
<name>A0A6N2LRN9_SALVM</name>
<feature type="region of interest" description="Disordered" evidence="1">
    <location>
        <begin position="44"/>
        <end position="83"/>
    </location>
</feature>